<evidence type="ECO:0000256" key="1">
    <source>
        <dbReference type="SAM" id="MobiDB-lite"/>
    </source>
</evidence>
<accession>A0A9P6NGH7</accession>
<keyword evidence="3" id="KW-1185">Reference proteome</keyword>
<protein>
    <submittedName>
        <fullName evidence="2">Uncharacterized protein</fullName>
    </submittedName>
</protein>
<organism evidence="2 3">
    <name type="scientific">Cronartium quercuum f. sp. fusiforme G11</name>
    <dbReference type="NCBI Taxonomy" id="708437"/>
    <lineage>
        <taxon>Eukaryota</taxon>
        <taxon>Fungi</taxon>
        <taxon>Dikarya</taxon>
        <taxon>Basidiomycota</taxon>
        <taxon>Pucciniomycotina</taxon>
        <taxon>Pucciniomycetes</taxon>
        <taxon>Pucciniales</taxon>
        <taxon>Coleosporiaceae</taxon>
        <taxon>Cronartium</taxon>
    </lineage>
</organism>
<gene>
    <name evidence="2" type="ORF">CROQUDRAFT_92646</name>
</gene>
<feature type="region of interest" description="Disordered" evidence="1">
    <location>
        <begin position="1"/>
        <end position="39"/>
    </location>
</feature>
<reference evidence="2" key="1">
    <citation type="submission" date="2013-11" db="EMBL/GenBank/DDBJ databases">
        <title>Genome sequence of the fusiform rust pathogen reveals effectors for host alternation and coevolution with pine.</title>
        <authorList>
            <consortium name="DOE Joint Genome Institute"/>
            <person name="Smith K."/>
            <person name="Pendleton A."/>
            <person name="Kubisiak T."/>
            <person name="Anderson C."/>
            <person name="Salamov A."/>
            <person name="Aerts A."/>
            <person name="Riley R."/>
            <person name="Clum A."/>
            <person name="Lindquist E."/>
            <person name="Ence D."/>
            <person name="Campbell M."/>
            <person name="Kronenberg Z."/>
            <person name="Feau N."/>
            <person name="Dhillon B."/>
            <person name="Hamelin R."/>
            <person name="Burleigh J."/>
            <person name="Smith J."/>
            <person name="Yandell M."/>
            <person name="Nelson C."/>
            <person name="Grigoriev I."/>
            <person name="Davis J."/>
        </authorList>
    </citation>
    <scope>NUCLEOTIDE SEQUENCE</scope>
    <source>
        <strain evidence="2">G11</strain>
    </source>
</reference>
<comment type="caution">
    <text evidence="2">The sequence shown here is derived from an EMBL/GenBank/DDBJ whole genome shotgun (WGS) entry which is preliminary data.</text>
</comment>
<dbReference type="Proteomes" id="UP000886653">
    <property type="component" value="Unassembled WGS sequence"/>
</dbReference>
<evidence type="ECO:0000313" key="3">
    <source>
        <dbReference type="Proteomes" id="UP000886653"/>
    </source>
</evidence>
<evidence type="ECO:0000313" key="2">
    <source>
        <dbReference type="EMBL" id="KAG0146501.1"/>
    </source>
</evidence>
<proteinExistence type="predicted"/>
<name>A0A9P6NGH7_9BASI</name>
<dbReference type="EMBL" id="MU167260">
    <property type="protein sequence ID" value="KAG0146501.1"/>
    <property type="molecule type" value="Genomic_DNA"/>
</dbReference>
<dbReference type="AlphaFoldDB" id="A0A9P6NGH7"/>
<sequence length="144" mass="15776">MRTSLGGPEHPRKTSSVKKLPQRFAKGHGTIFDPETSAGSSIELPGMFQGGEVPGMCPKPRGVVPKEDILKISPPRETLPYDASHDIRVTKIQPKRLLIASVDCRWSLKVPANAERERSVLAQAPPKKSASNRRCESLCTPLQL</sequence>